<proteinExistence type="predicted"/>
<dbReference type="AlphaFoldDB" id="A0A0F9DQW1"/>
<accession>A0A0F9DQW1</accession>
<evidence type="ECO:0000313" key="1">
    <source>
        <dbReference type="EMBL" id="KKL56181.1"/>
    </source>
</evidence>
<name>A0A0F9DQW1_9ZZZZ</name>
<sequence>MSKNHFTILIGVLLVITSLVMNDYQIIRFFGEWL</sequence>
<reference evidence="1" key="1">
    <citation type="journal article" date="2015" name="Nature">
        <title>Complex archaea that bridge the gap between prokaryotes and eukaryotes.</title>
        <authorList>
            <person name="Spang A."/>
            <person name="Saw J.H."/>
            <person name="Jorgensen S.L."/>
            <person name="Zaremba-Niedzwiedzka K."/>
            <person name="Martijn J."/>
            <person name="Lind A.E."/>
            <person name="van Eijk R."/>
            <person name="Schleper C."/>
            <person name="Guy L."/>
            <person name="Ettema T.J."/>
        </authorList>
    </citation>
    <scope>NUCLEOTIDE SEQUENCE</scope>
</reference>
<protein>
    <submittedName>
        <fullName evidence="1">Uncharacterized protein</fullName>
    </submittedName>
</protein>
<organism evidence="1">
    <name type="scientific">marine sediment metagenome</name>
    <dbReference type="NCBI Taxonomy" id="412755"/>
    <lineage>
        <taxon>unclassified sequences</taxon>
        <taxon>metagenomes</taxon>
        <taxon>ecological metagenomes</taxon>
    </lineage>
</organism>
<gene>
    <name evidence="1" type="ORF">LCGC14_2248020</name>
</gene>
<dbReference type="EMBL" id="LAZR01030583">
    <property type="protein sequence ID" value="KKL56181.1"/>
    <property type="molecule type" value="Genomic_DNA"/>
</dbReference>
<comment type="caution">
    <text evidence="1">The sequence shown here is derived from an EMBL/GenBank/DDBJ whole genome shotgun (WGS) entry which is preliminary data.</text>
</comment>